<keyword evidence="1" id="KW-0805">Transcription regulation</keyword>
<dbReference type="PROSITE" id="PS51755">
    <property type="entry name" value="OMPR_PHOB"/>
    <property type="match status" value="1"/>
</dbReference>
<evidence type="ECO:0000313" key="6">
    <source>
        <dbReference type="EMBL" id="OTP14576.1"/>
    </source>
</evidence>
<evidence type="ECO:0000313" key="8">
    <source>
        <dbReference type="Proteomes" id="UP000195141"/>
    </source>
</evidence>
<protein>
    <recommendedName>
        <fullName evidence="5">OmpR/PhoB-type domain-containing protein</fullName>
    </recommendedName>
</protein>
<reference evidence="7" key="3">
    <citation type="submission" date="2024-03" db="EMBL/GenBank/DDBJ databases">
        <title>The Genome Sequence of Enterococcus sp. DIV0242b.</title>
        <authorList>
            <consortium name="The Broad Institute Genomics Platform"/>
            <consortium name="The Broad Institute Microbial Omics Core"/>
            <consortium name="The Broad Institute Genomic Center for Infectious Diseases"/>
            <person name="Earl A."/>
            <person name="Manson A."/>
            <person name="Gilmore M."/>
            <person name="Schwartman J."/>
            <person name="Shea T."/>
            <person name="Abouelleil A."/>
            <person name="Cao P."/>
            <person name="Chapman S."/>
            <person name="Cusick C."/>
            <person name="Young S."/>
            <person name="Neafsey D."/>
            <person name="Nusbaum C."/>
            <person name="Birren B."/>
        </authorList>
    </citation>
    <scope>NUCLEOTIDE SEQUENCE</scope>
    <source>
        <strain evidence="7">9E7_DIV0242</strain>
    </source>
</reference>
<dbReference type="InterPro" id="IPR036388">
    <property type="entry name" value="WH-like_DNA-bd_sf"/>
</dbReference>
<feature type="domain" description="OmpR/PhoB-type" evidence="5">
    <location>
        <begin position="134"/>
        <end position="234"/>
    </location>
</feature>
<dbReference type="GO" id="GO:0006355">
    <property type="term" value="P:regulation of DNA-templated transcription"/>
    <property type="evidence" value="ECO:0007669"/>
    <property type="project" value="InterPro"/>
</dbReference>
<proteinExistence type="predicted"/>
<dbReference type="GO" id="GO:0003677">
    <property type="term" value="F:DNA binding"/>
    <property type="evidence" value="ECO:0007669"/>
    <property type="project" value="UniProtKB-UniRule"/>
</dbReference>
<evidence type="ECO:0000313" key="7">
    <source>
        <dbReference type="EMBL" id="WYJ90390.1"/>
    </source>
</evidence>
<dbReference type="AlphaFoldDB" id="A0A242K6N2"/>
<sequence length="239" mass="27788">MSVALGFVDFSDDGETFDKIQKFLKKDFSVHKINKDELFDNNVLDQEDTVIINIGDEDSYAVCEVITSIRNSRFGLLPIWVFGERELTYERLLFLQLGVNGVFDKSFSLSELFLSIDNSIKYPCKTEEQAKGIDSGEESCDIKLIHSNFSVSLDGKSEIELTKMEFKLLEFLSVKPKCTFAYKEIYEHLWHQEYHSSRRYRISNTIFRIREKLGDLDGSRYIKTVHSKGYLLNVEEVQR</sequence>
<dbReference type="SMART" id="SM00862">
    <property type="entry name" value="Trans_reg_C"/>
    <property type="match status" value="1"/>
</dbReference>
<dbReference type="Proteomes" id="UP000195141">
    <property type="component" value="Chromosome"/>
</dbReference>
<evidence type="ECO:0000256" key="4">
    <source>
        <dbReference type="PROSITE-ProRule" id="PRU01091"/>
    </source>
</evidence>
<dbReference type="Pfam" id="PF00486">
    <property type="entry name" value="Trans_reg_C"/>
    <property type="match status" value="1"/>
</dbReference>
<evidence type="ECO:0000256" key="1">
    <source>
        <dbReference type="ARBA" id="ARBA00023015"/>
    </source>
</evidence>
<organism evidence="6">
    <name type="scientific">Candidatus Enterococcus clewellii</name>
    <dbReference type="NCBI Taxonomy" id="1834193"/>
    <lineage>
        <taxon>Bacteria</taxon>
        <taxon>Bacillati</taxon>
        <taxon>Bacillota</taxon>
        <taxon>Bacilli</taxon>
        <taxon>Lactobacillales</taxon>
        <taxon>Enterococcaceae</taxon>
        <taxon>Enterococcus</taxon>
    </lineage>
</organism>
<dbReference type="EMBL" id="CP147247">
    <property type="protein sequence ID" value="WYJ90390.1"/>
    <property type="molecule type" value="Genomic_DNA"/>
</dbReference>
<keyword evidence="2 4" id="KW-0238">DNA-binding</keyword>
<dbReference type="SUPFAM" id="SSF46894">
    <property type="entry name" value="C-terminal effector domain of the bipartite response regulators"/>
    <property type="match status" value="1"/>
</dbReference>
<dbReference type="InterPro" id="IPR001867">
    <property type="entry name" value="OmpR/PhoB-type_DNA-bd"/>
</dbReference>
<dbReference type="CDD" id="cd00383">
    <property type="entry name" value="trans_reg_C"/>
    <property type="match status" value="1"/>
</dbReference>
<reference evidence="7" key="2">
    <citation type="submission" date="2017-05" db="EMBL/GenBank/DDBJ databases">
        <authorList>
            <consortium name="The Broad Institute Genomics Platform"/>
            <consortium name="The Broad Institute Genomic Center for Infectious Diseases"/>
            <person name="Earl A."/>
            <person name="Manson A."/>
            <person name="Schwartman J."/>
            <person name="Gilmore M."/>
            <person name="Abouelleil A."/>
            <person name="Cao P."/>
            <person name="Chapman S."/>
            <person name="Cusick C."/>
            <person name="Shea T."/>
            <person name="Young S."/>
            <person name="Neafsey D."/>
            <person name="Nusbaum C."/>
            <person name="Birren B."/>
        </authorList>
    </citation>
    <scope>NUCLEOTIDE SEQUENCE</scope>
    <source>
        <strain evidence="7">9E7_DIV0242</strain>
    </source>
</reference>
<feature type="DNA-binding region" description="OmpR/PhoB-type" evidence="4">
    <location>
        <begin position="134"/>
        <end position="234"/>
    </location>
</feature>
<name>A0A242K6N2_9ENTE</name>
<reference evidence="6" key="1">
    <citation type="submission" date="2017-05" db="EMBL/GenBank/DDBJ databases">
        <title>The Genome Sequence of Enterococcus sp. 9E7_DIV0242.</title>
        <authorList>
            <consortium name="The Broad Institute Genomics Platform"/>
            <consortium name="The Broad Institute Genomic Center for Infectious Diseases"/>
            <person name="Earl A."/>
            <person name="Manson A."/>
            <person name="Schwartman J."/>
            <person name="Gilmore M."/>
            <person name="Abouelleil A."/>
            <person name="Cao P."/>
            <person name="Chapman S."/>
            <person name="Cusick C."/>
            <person name="Shea T."/>
            <person name="Young S."/>
            <person name="Neafsey D."/>
            <person name="Nusbaum C."/>
            <person name="Birren B."/>
        </authorList>
    </citation>
    <scope>NUCLEOTIDE SEQUENCE [LARGE SCALE GENOMIC DNA]</scope>
    <source>
        <strain evidence="6">9E7_DIV0242</strain>
    </source>
</reference>
<dbReference type="InterPro" id="IPR016032">
    <property type="entry name" value="Sig_transdc_resp-reg_C-effctor"/>
</dbReference>
<accession>A0A242K6N2</accession>
<evidence type="ECO:0000256" key="2">
    <source>
        <dbReference type="ARBA" id="ARBA00023125"/>
    </source>
</evidence>
<gene>
    <name evidence="7" type="ORF">A5888_002147</name>
    <name evidence="6" type="ORF">A5888_002677</name>
</gene>
<dbReference type="GO" id="GO:0000160">
    <property type="term" value="P:phosphorelay signal transduction system"/>
    <property type="evidence" value="ECO:0007669"/>
    <property type="project" value="InterPro"/>
</dbReference>
<keyword evidence="8" id="KW-1185">Reference proteome</keyword>
<keyword evidence="3" id="KW-0804">Transcription</keyword>
<evidence type="ECO:0000256" key="3">
    <source>
        <dbReference type="ARBA" id="ARBA00023163"/>
    </source>
</evidence>
<evidence type="ECO:0000259" key="5">
    <source>
        <dbReference type="PROSITE" id="PS51755"/>
    </source>
</evidence>
<dbReference type="EMBL" id="NGMM01000004">
    <property type="protein sequence ID" value="OTP14576.1"/>
    <property type="molecule type" value="Genomic_DNA"/>
</dbReference>
<dbReference type="RefSeq" id="WP_086349708.1">
    <property type="nucleotide sequence ID" value="NZ_CP147247.1"/>
</dbReference>
<dbReference type="Gene3D" id="1.10.10.10">
    <property type="entry name" value="Winged helix-like DNA-binding domain superfamily/Winged helix DNA-binding domain"/>
    <property type="match status" value="1"/>
</dbReference>